<name>A0A368KXG2_9BACT</name>
<dbReference type="AlphaFoldDB" id="A0A368KXG2"/>
<protein>
    <submittedName>
        <fullName evidence="1">HAD family hydrolase</fullName>
    </submittedName>
</protein>
<comment type="caution">
    <text evidence="1">The sequence shown here is derived from an EMBL/GenBank/DDBJ whole genome shotgun (WGS) entry which is preliminary data.</text>
</comment>
<sequence>MVYQIEPKAEFLVGIDSDGCVFDTMELKHKECFIPNIINYYELQGVSKYAREAAEFVNLYSKSRGINRFPALVEALEWLQKRPEVQERGAKINIPESLLKWIKEETKLGNPALEAKVAESNDPDLAHCLKWSKAVNETVAGMVRGVPPFPSVRKCLEKLSGKADMLVVSATPNEALEAEWSEHDIAQYVTAICGQEAGNKKETLTNATKYKPNQTLMIGDAPGDYKAAVANDCLFYPINPGDEENSWKRFHEEGIDKFLKLEFAGDYQKMLLEEFDRYLPEKPSWPVID</sequence>
<dbReference type="Proteomes" id="UP000253562">
    <property type="component" value="Unassembled WGS sequence"/>
</dbReference>
<dbReference type="InterPro" id="IPR036412">
    <property type="entry name" value="HAD-like_sf"/>
</dbReference>
<dbReference type="OrthoDB" id="9796026at2"/>
<dbReference type="Gene3D" id="1.10.150.240">
    <property type="entry name" value="Putative phosphatase, domain 2"/>
    <property type="match status" value="1"/>
</dbReference>
<dbReference type="Gene3D" id="3.40.50.1000">
    <property type="entry name" value="HAD superfamily/HAD-like"/>
    <property type="match status" value="1"/>
</dbReference>
<proteinExistence type="predicted"/>
<dbReference type="EMBL" id="QPEX01000006">
    <property type="protein sequence ID" value="RCS55992.1"/>
    <property type="molecule type" value="Genomic_DNA"/>
</dbReference>
<organism evidence="1 2">
    <name type="scientific">Bremerella cremea</name>
    <dbReference type="NCBI Taxonomy" id="1031537"/>
    <lineage>
        <taxon>Bacteria</taxon>
        <taxon>Pseudomonadati</taxon>
        <taxon>Planctomycetota</taxon>
        <taxon>Planctomycetia</taxon>
        <taxon>Pirellulales</taxon>
        <taxon>Pirellulaceae</taxon>
        <taxon>Bremerella</taxon>
    </lineage>
</organism>
<dbReference type="InterPro" id="IPR023198">
    <property type="entry name" value="PGP-like_dom2"/>
</dbReference>
<dbReference type="InterPro" id="IPR041492">
    <property type="entry name" value="HAD_2"/>
</dbReference>
<gene>
    <name evidence="1" type="ORF">DTL42_00970</name>
</gene>
<dbReference type="GO" id="GO:0016787">
    <property type="term" value="F:hydrolase activity"/>
    <property type="evidence" value="ECO:0007669"/>
    <property type="project" value="UniProtKB-KW"/>
</dbReference>
<reference evidence="1 2" key="1">
    <citation type="submission" date="2018-07" db="EMBL/GenBank/DDBJ databases">
        <title>Comparative genomes isolates from brazilian mangrove.</title>
        <authorList>
            <person name="De Araujo J.E."/>
            <person name="Taketani R.G."/>
            <person name="Silva M.C.P."/>
            <person name="Lourenco M.V."/>
            <person name="Oliveira V.M."/>
            <person name="Andreote F.D."/>
        </authorList>
    </citation>
    <scope>NUCLEOTIDE SEQUENCE [LARGE SCALE GENOMIC DNA]</scope>
    <source>
        <strain evidence="1 2">HEX PRIS-MGV</strain>
    </source>
</reference>
<keyword evidence="1" id="KW-0378">Hydrolase</keyword>
<dbReference type="Pfam" id="PF13419">
    <property type="entry name" value="HAD_2"/>
    <property type="match status" value="1"/>
</dbReference>
<dbReference type="RefSeq" id="WP_114366806.1">
    <property type="nucleotide sequence ID" value="NZ_QPEX01000006.1"/>
</dbReference>
<evidence type="ECO:0000313" key="2">
    <source>
        <dbReference type="Proteomes" id="UP000253562"/>
    </source>
</evidence>
<evidence type="ECO:0000313" key="1">
    <source>
        <dbReference type="EMBL" id="RCS55992.1"/>
    </source>
</evidence>
<accession>A0A368KXG2</accession>
<dbReference type="InterPro" id="IPR023214">
    <property type="entry name" value="HAD_sf"/>
</dbReference>
<dbReference type="CDD" id="cd01427">
    <property type="entry name" value="HAD_like"/>
    <property type="match status" value="1"/>
</dbReference>
<dbReference type="SUPFAM" id="SSF56784">
    <property type="entry name" value="HAD-like"/>
    <property type="match status" value="1"/>
</dbReference>